<dbReference type="GO" id="GO:0004825">
    <property type="term" value="F:methionine-tRNA ligase activity"/>
    <property type="evidence" value="ECO:0007669"/>
    <property type="project" value="UniProtKB-EC"/>
</dbReference>
<dbReference type="Gene3D" id="3.40.50.620">
    <property type="entry name" value="HUPs"/>
    <property type="match status" value="1"/>
</dbReference>
<accession>A0A2M7BBZ9</accession>
<evidence type="ECO:0000256" key="3">
    <source>
        <dbReference type="ARBA" id="ARBA00018753"/>
    </source>
</evidence>
<dbReference type="CDD" id="cd00814">
    <property type="entry name" value="MetRS_core"/>
    <property type="match status" value="1"/>
</dbReference>
<dbReference type="EMBL" id="PEVC01000048">
    <property type="protein sequence ID" value="PIV00580.1"/>
    <property type="molecule type" value="Genomic_DNA"/>
</dbReference>
<name>A0A2M7BBZ9_9BACT</name>
<comment type="caution">
    <text evidence="12">The sequence shown here is derived from an EMBL/GenBank/DDBJ whole genome shotgun (WGS) entry which is preliminary data.</text>
</comment>
<gene>
    <name evidence="12" type="ORF">COS54_02670</name>
</gene>
<dbReference type="InterPro" id="IPR033911">
    <property type="entry name" value="MetRS_core"/>
</dbReference>
<dbReference type="InterPro" id="IPR015413">
    <property type="entry name" value="Methionyl/Leucyl_tRNA_Synth"/>
</dbReference>
<reference evidence="13" key="1">
    <citation type="submission" date="2017-09" db="EMBL/GenBank/DDBJ databases">
        <title>Depth-based differentiation of microbial function through sediment-hosted aquifers and enrichment of novel symbionts in the deep terrestrial subsurface.</title>
        <authorList>
            <person name="Probst A.J."/>
            <person name="Ladd B."/>
            <person name="Jarett J.K."/>
            <person name="Geller-Mcgrath D.E."/>
            <person name="Sieber C.M.K."/>
            <person name="Emerson J.B."/>
            <person name="Anantharaman K."/>
            <person name="Thomas B.C."/>
            <person name="Malmstrom R."/>
            <person name="Stieglmeier M."/>
            <person name="Klingl A."/>
            <person name="Woyke T."/>
            <person name="Ryan C.M."/>
            <person name="Banfield J.F."/>
        </authorList>
    </citation>
    <scope>NUCLEOTIDE SEQUENCE [LARGE SCALE GENOMIC DNA]</scope>
</reference>
<dbReference type="FunFam" id="2.170.220.10:FF:000002">
    <property type="entry name" value="Methionine--tRNA ligase"/>
    <property type="match status" value="1"/>
</dbReference>
<dbReference type="PANTHER" id="PTHR43326:SF1">
    <property type="entry name" value="METHIONINE--TRNA LIGASE, MITOCHONDRIAL"/>
    <property type="match status" value="1"/>
</dbReference>
<evidence type="ECO:0000256" key="7">
    <source>
        <dbReference type="ARBA" id="ARBA00022917"/>
    </source>
</evidence>
<dbReference type="EC" id="6.1.1.10" evidence="2"/>
<dbReference type="Proteomes" id="UP000229631">
    <property type="component" value="Unassembled WGS sequence"/>
</dbReference>
<keyword evidence="4 10" id="KW-0436">Ligase</keyword>
<keyword evidence="5 10" id="KW-0547">Nucleotide-binding</keyword>
<dbReference type="InterPro" id="IPR009080">
    <property type="entry name" value="tRNAsynth_Ia_anticodon-bd"/>
</dbReference>
<dbReference type="AlphaFoldDB" id="A0A2M7BBZ9"/>
<keyword evidence="8 10" id="KW-0030">Aminoacyl-tRNA synthetase</keyword>
<evidence type="ECO:0000256" key="5">
    <source>
        <dbReference type="ARBA" id="ARBA00022741"/>
    </source>
</evidence>
<dbReference type="Gene3D" id="2.170.220.10">
    <property type="match status" value="1"/>
</dbReference>
<evidence type="ECO:0000256" key="6">
    <source>
        <dbReference type="ARBA" id="ARBA00022840"/>
    </source>
</evidence>
<dbReference type="InterPro" id="IPR023457">
    <property type="entry name" value="Met-tRNA_synth_2"/>
</dbReference>
<dbReference type="PANTHER" id="PTHR43326">
    <property type="entry name" value="METHIONYL-TRNA SYNTHETASE"/>
    <property type="match status" value="1"/>
</dbReference>
<comment type="function">
    <text evidence="1">Is required not only for elongation of protein synthesis but also for the initiation of all mRNA translation through initiator tRNA(fMet) aminoacylation.</text>
</comment>
<evidence type="ECO:0000256" key="8">
    <source>
        <dbReference type="ARBA" id="ARBA00023146"/>
    </source>
</evidence>
<feature type="domain" description="Methionyl/Leucyl tRNA synthetase" evidence="11">
    <location>
        <begin position="6"/>
        <end position="150"/>
    </location>
</feature>
<dbReference type="NCBIfam" id="TIGR00398">
    <property type="entry name" value="metG"/>
    <property type="match status" value="1"/>
</dbReference>
<dbReference type="Gene3D" id="1.10.730.10">
    <property type="entry name" value="Isoleucyl-tRNA Synthetase, Domain 1"/>
    <property type="match status" value="1"/>
</dbReference>
<dbReference type="SUPFAM" id="SSF47323">
    <property type="entry name" value="Anticodon-binding domain of a subclass of class I aminoacyl-tRNA synthetases"/>
    <property type="match status" value="1"/>
</dbReference>
<keyword evidence="6 10" id="KW-0067">ATP-binding</keyword>
<evidence type="ECO:0000256" key="10">
    <source>
        <dbReference type="RuleBase" id="RU363039"/>
    </source>
</evidence>
<dbReference type="SUPFAM" id="SSF52374">
    <property type="entry name" value="Nucleotidylyl transferase"/>
    <property type="match status" value="1"/>
</dbReference>
<evidence type="ECO:0000256" key="4">
    <source>
        <dbReference type="ARBA" id="ARBA00022598"/>
    </source>
</evidence>
<dbReference type="Pfam" id="PF09334">
    <property type="entry name" value="tRNA-synt_1g"/>
    <property type="match status" value="2"/>
</dbReference>
<evidence type="ECO:0000256" key="1">
    <source>
        <dbReference type="ARBA" id="ARBA00003314"/>
    </source>
</evidence>
<evidence type="ECO:0000256" key="9">
    <source>
        <dbReference type="ARBA" id="ARBA00030904"/>
    </source>
</evidence>
<dbReference type="GO" id="GO:0005524">
    <property type="term" value="F:ATP binding"/>
    <property type="evidence" value="ECO:0007669"/>
    <property type="project" value="UniProtKB-KW"/>
</dbReference>
<keyword evidence="7 10" id="KW-0648">Protein biosynthesis</keyword>
<evidence type="ECO:0000256" key="2">
    <source>
        <dbReference type="ARBA" id="ARBA00012838"/>
    </source>
</evidence>
<dbReference type="InterPro" id="IPR014758">
    <property type="entry name" value="Met-tRNA_synth"/>
</dbReference>
<sequence length="464" mass="53031">MDKKFYITTAIDYTDEVIHIGHLYQKTIADALARYHRLLGEKVFFLTGTDEHGGKVEEAAIKAGFGGKEKDFVDQITLADKKAQESLEVSFNRFIRTTDKDHVKFCLKFWEKVEKNGDIYLGEYDGIYCEGCEGFIHKSDLIDGKCPYHPNKDPKTIKEKNYFFKLSKYSQFLKDYLNEHSEFVWPEGRRKEMLSFIDQGLEDIPISRQRIKWGIPVPNDPGQTIYVWFDALINYLTGDPGGFWPADIHILGKDNARFHAILWPAMLKSAGYELPKTILVNGFLSLNGQKISKSLGNIIPTEDLIKQFGADGLRFYLLKTKSIDTDGDINLDKIKETYNADLANGLGNLVARISKLCEKENLEFSLGEKLSFSPKVAEKIKTFALNKALTIIWEKITEENKRISENKPWELTEEKLSQFLKESVKNIRQIAFDLQPFLPKTAEKILTQFSGPKIKAGSALFPRI</sequence>
<dbReference type="InterPro" id="IPR014729">
    <property type="entry name" value="Rossmann-like_a/b/a_fold"/>
</dbReference>
<proteinExistence type="inferred from homology"/>
<organism evidence="12 13">
    <name type="scientific">Candidatus Shapirobacteria bacterium CG03_land_8_20_14_0_80_39_12</name>
    <dbReference type="NCBI Taxonomy" id="1974879"/>
    <lineage>
        <taxon>Bacteria</taxon>
        <taxon>Candidatus Shapironibacteriota</taxon>
    </lineage>
</organism>
<dbReference type="GO" id="GO:0006431">
    <property type="term" value="P:methionyl-tRNA aminoacylation"/>
    <property type="evidence" value="ECO:0007669"/>
    <property type="project" value="InterPro"/>
</dbReference>
<feature type="domain" description="Methionyl/Leucyl tRNA synthetase" evidence="11">
    <location>
        <begin position="152"/>
        <end position="353"/>
    </location>
</feature>
<evidence type="ECO:0000259" key="11">
    <source>
        <dbReference type="Pfam" id="PF09334"/>
    </source>
</evidence>
<comment type="similarity">
    <text evidence="10">Belongs to the class-I aminoacyl-tRNA synthetase family.</text>
</comment>
<evidence type="ECO:0000313" key="13">
    <source>
        <dbReference type="Proteomes" id="UP000229631"/>
    </source>
</evidence>
<dbReference type="PRINTS" id="PR01041">
    <property type="entry name" value="TRNASYNTHMET"/>
</dbReference>
<protein>
    <recommendedName>
        <fullName evidence="3">Methionine--tRNA ligase</fullName>
        <ecNumber evidence="2">6.1.1.10</ecNumber>
    </recommendedName>
    <alternativeName>
        <fullName evidence="9">Methionyl-tRNA synthetase</fullName>
    </alternativeName>
</protein>
<evidence type="ECO:0000313" key="12">
    <source>
        <dbReference type="EMBL" id="PIV00580.1"/>
    </source>
</evidence>